<dbReference type="EMBL" id="JADWYS010000001">
    <property type="protein sequence ID" value="MBG9386524.1"/>
    <property type="molecule type" value="Genomic_DNA"/>
</dbReference>
<comment type="caution">
    <text evidence="1">The sequence shown here is derived from an EMBL/GenBank/DDBJ whole genome shotgun (WGS) entry which is preliminary data.</text>
</comment>
<dbReference type="AlphaFoldDB" id="A0A931MEL9"/>
<dbReference type="Proteomes" id="UP000651050">
    <property type="component" value="Unassembled WGS sequence"/>
</dbReference>
<protein>
    <submittedName>
        <fullName evidence="1">Translesion DNA synthesis-associated protein ImuA</fullName>
    </submittedName>
</protein>
<dbReference type="NCBIfam" id="NF033429">
    <property type="entry name" value="ImuA_translesion"/>
    <property type="match status" value="1"/>
</dbReference>
<keyword evidence="2" id="KW-1185">Reference proteome</keyword>
<reference evidence="1" key="1">
    <citation type="submission" date="2020-11" db="EMBL/GenBank/DDBJ databases">
        <title>Bacterial whole genome sequence for Caenimonas sp. DR4.4.</title>
        <authorList>
            <person name="Le V."/>
            <person name="Ko S.-R."/>
            <person name="Ahn C.-Y."/>
            <person name="Oh H.-M."/>
        </authorList>
    </citation>
    <scope>NUCLEOTIDE SEQUENCE</scope>
    <source>
        <strain evidence="1">DR4.4</strain>
    </source>
</reference>
<evidence type="ECO:0000313" key="1">
    <source>
        <dbReference type="EMBL" id="MBG9386524.1"/>
    </source>
</evidence>
<proteinExistence type="predicted"/>
<organism evidence="1 2">
    <name type="scientific">Caenimonas aquaedulcis</name>
    <dbReference type="NCBI Taxonomy" id="2793270"/>
    <lineage>
        <taxon>Bacteria</taxon>
        <taxon>Pseudomonadati</taxon>
        <taxon>Pseudomonadota</taxon>
        <taxon>Betaproteobacteria</taxon>
        <taxon>Burkholderiales</taxon>
        <taxon>Comamonadaceae</taxon>
        <taxon>Caenimonas</taxon>
    </lineage>
</organism>
<gene>
    <name evidence="1" type="primary">imuA</name>
    <name evidence="1" type="ORF">I5803_00680</name>
</gene>
<dbReference type="InterPro" id="IPR027417">
    <property type="entry name" value="P-loop_NTPase"/>
</dbReference>
<dbReference type="SUPFAM" id="SSF52540">
    <property type="entry name" value="P-loop containing nucleoside triphosphate hydrolases"/>
    <property type="match status" value="1"/>
</dbReference>
<dbReference type="InterPro" id="IPR047610">
    <property type="entry name" value="ImuA_translesion"/>
</dbReference>
<name>A0A931MEL9_9BURK</name>
<accession>A0A931MEL9</accession>
<evidence type="ECO:0000313" key="2">
    <source>
        <dbReference type="Proteomes" id="UP000651050"/>
    </source>
</evidence>
<dbReference type="Gene3D" id="3.40.50.300">
    <property type="entry name" value="P-loop containing nucleotide triphosphate hydrolases"/>
    <property type="match status" value="1"/>
</dbReference>
<sequence>MDFSPNLGLGGQWFWRSDCYGEPRKYCIKKQYFKQFAVQPLCLAPPVSVPHVWRTPELAHVHEQLVATGHARLDIHLPGGGWPVGSLVELLQEPAGPHVWQLLLPALAQAVRQKAGPVVLVAPPFEPFIPSLAAQGLPGERLLCVKAGKPSSRLWAAEQALRCADVVAVMAWLPRSKSAELRRLHLAAQQHDKLLFVMRGLDVRNDSSPARIRLLLEGTDTLQLRILKRRGPPLDTPIELPAHSARVAALLAARQGRATSPSTPTPAIAIPAPALSRRPHVLDRAAALP</sequence>